<keyword evidence="10" id="KW-0496">Mitochondrion</keyword>
<dbReference type="KEGG" id="pmrn:116952314"/>
<dbReference type="Gene3D" id="2.60.200.20">
    <property type="match status" value="1"/>
</dbReference>
<dbReference type="RefSeq" id="XP_032827445.1">
    <property type="nucleotide sequence ID" value="XM_032971554.1"/>
</dbReference>
<feature type="coiled-coil region" evidence="19">
    <location>
        <begin position="261"/>
        <end position="403"/>
    </location>
</feature>
<dbReference type="GO" id="GO:0005789">
    <property type="term" value="C:endoplasmic reticulum membrane"/>
    <property type="evidence" value="ECO:0007669"/>
    <property type="project" value="UniProtKB-SubCell"/>
</dbReference>
<evidence type="ECO:0000256" key="3">
    <source>
        <dbReference type="ARBA" id="ARBA00022475"/>
    </source>
</evidence>
<evidence type="ECO:0000256" key="9">
    <source>
        <dbReference type="ARBA" id="ARBA00023054"/>
    </source>
</evidence>
<evidence type="ECO:0000256" key="16">
    <source>
        <dbReference type="ARBA" id="ARBA00061687"/>
    </source>
</evidence>
<dbReference type="CTD" id="7871"/>
<comment type="similarity">
    <text evidence="16">Belongs to the SLMAP family.</text>
</comment>
<dbReference type="CDD" id="cd22679">
    <property type="entry name" value="FHA_SLMAP"/>
    <property type="match status" value="1"/>
</dbReference>
<feature type="coiled-coil region" evidence="19">
    <location>
        <begin position="168"/>
        <end position="195"/>
    </location>
</feature>
<keyword evidence="22" id="KW-1185">Reference proteome</keyword>
<feature type="domain" description="FHA" evidence="21">
    <location>
        <begin position="28"/>
        <end position="83"/>
    </location>
</feature>
<keyword evidence="8" id="KW-1133">Transmembrane helix</keyword>
<proteinExistence type="inferred from homology"/>
<feature type="region of interest" description="Disordered" evidence="20">
    <location>
        <begin position="531"/>
        <end position="564"/>
    </location>
</feature>
<accession>A0AAJ7U2H3</accession>
<evidence type="ECO:0000256" key="8">
    <source>
        <dbReference type="ARBA" id="ARBA00022989"/>
    </source>
</evidence>
<evidence type="ECO:0000313" key="23">
    <source>
        <dbReference type="RefSeq" id="XP_032827444.1"/>
    </source>
</evidence>
<evidence type="ECO:0000256" key="20">
    <source>
        <dbReference type="SAM" id="MobiDB-lite"/>
    </source>
</evidence>
<feature type="region of interest" description="Disordered" evidence="20">
    <location>
        <begin position="470"/>
        <end position="502"/>
    </location>
</feature>
<protein>
    <recommendedName>
        <fullName evidence="18">Sarcolemmal membrane-associated protein</fullName>
    </recommendedName>
</protein>
<keyword evidence="7" id="KW-0256">Endoplasmic reticulum</keyword>
<evidence type="ECO:0000313" key="22">
    <source>
        <dbReference type="Proteomes" id="UP001318040"/>
    </source>
</evidence>
<evidence type="ECO:0000256" key="18">
    <source>
        <dbReference type="ARBA" id="ARBA00074026"/>
    </source>
</evidence>
<dbReference type="CDD" id="cd21911">
    <property type="entry name" value="CC1_SLMAP"/>
    <property type="match status" value="1"/>
</dbReference>
<feature type="compositionally biased region" description="Basic and acidic residues" evidence="20">
    <location>
        <begin position="542"/>
        <end position="552"/>
    </location>
</feature>
<evidence type="ECO:0000256" key="19">
    <source>
        <dbReference type="SAM" id="Coils"/>
    </source>
</evidence>
<dbReference type="RefSeq" id="XP_032827444.1">
    <property type="nucleotide sequence ID" value="XM_032971553.1"/>
</dbReference>
<gene>
    <name evidence="23 24" type="primary">LOC116952314</name>
</gene>
<evidence type="ECO:0000256" key="17">
    <source>
        <dbReference type="ARBA" id="ARBA00066015"/>
    </source>
</evidence>
<dbReference type="InterPro" id="IPR008984">
    <property type="entry name" value="SMAD_FHA_dom_sf"/>
</dbReference>
<keyword evidence="3" id="KW-1003">Cell membrane</keyword>
<evidence type="ECO:0000313" key="24">
    <source>
        <dbReference type="RefSeq" id="XP_032827445.1"/>
    </source>
</evidence>
<dbReference type="GO" id="GO:0031966">
    <property type="term" value="C:mitochondrial membrane"/>
    <property type="evidence" value="ECO:0007669"/>
    <property type="project" value="UniProtKB-SubCell"/>
</dbReference>
<dbReference type="Proteomes" id="UP001318040">
    <property type="component" value="Chromosome 46"/>
</dbReference>
<dbReference type="InterPro" id="IPR051176">
    <property type="entry name" value="Cent_Immune-Sig_Mod"/>
</dbReference>
<keyword evidence="5" id="KW-0597">Phosphoprotein</keyword>
<keyword evidence="4" id="KW-0963">Cytoplasm</keyword>
<keyword evidence="12" id="KW-0206">Cytoskeleton</keyword>
<evidence type="ECO:0000256" key="6">
    <source>
        <dbReference type="ARBA" id="ARBA00022692"/>
    </source>
</evidence>
<feature type="coiled-coil region" evidence="19">
    <location>
        <begin position="566"/>
        <end position="818"/>
    </location>
</feature>
<dbReference type="SUPFAM" id="SSF49879">
    <property type="entry name" value="SMAD/FHA domain"/>
    <property type="match status" value="1"/>
</dbReference>
<evidence type="ECO:0000256" key="12">
    <source>
        <dbReference type="ARBA" id="ARBA00023212"/>
    </source>
</evidence>
<dbReference type="PANTHER" id="PTHR15715:SF37">
    <property type="entry name" value="LD47843P"/>
    <property type="match status" value="1"/>
</dbReference>
<keyword evidence="9 19" id="KW-0175">Coiled coil</keyword>
<dbReference type="GO" id="GO:0005813">
    <property type="term" value="C:centrosome"/>
    <property type="evidence" value="ECO:0007669"/>
    <property type="project" value="UniProtKB-SubCell"/>
</dbReference>
<reference evidence="23 24" key="1">
    <citation type="submission" date="2025-04" db="UniProtKB">
        <authorList>
            <consortium name="RefSeq"/>
        </authorList>
    </citation>
    <scope>IDENTIFICATION</scope>
    <source>
        <tissue evidence="23 24">Sperm</tissue>
    </source>
</reference>
<keyword evidence="11" id="KW-0472">Membrane</keyword>
<evidence type="ECO:0000256" key="5">
    <source>
        <dbReference type="ARBA" id="ARBA00022553"/>
    </source>
</evidence>
<dbReference type="AlphaFoldDB" id="A0AAJ7U2H3"/>
<dbReference type="Gene3D" id="1.10.287.1490">
    <property type="match status" value="1"/>
</dbReference>
<name>A0AAJ7U2H3_PETMA</name>
<comment type="subunit">
    <text evidence="17">Homodimer. Interacts with myosin. Interacts with SIKE1 and both associate with the STRIPAK core complex composed of PP2A catalytic and scaffolding subunits, the striatins (PP2A regulatory subunits), the striatin-associated proteins MOB4, STRIP1 and STRIP2, PDCD10 and members of the STE20 kinases, such as STK24 and STK26. Interacts (via FHA domain) with STK3 (when phosphorylated); the interaction associates STK3 with the STRIPAK complex.</text>
</comment>
<dbReference type="PANTHER" id="PTHR15715">
    <property type="entry name" value="CENTROSOMAL PROTEIN OF 170 KDA"/>
    <property type="match status" value="1"/>
</dbReference>
<dbReference type="InterPro" id="IPR000253">
    <property type="entry name" value="FHA_dom"/>
</dbReference>
<dbReference type="FunFam" id="2.60.200.20:FF:000003">
    <property type="entry name" value="sarcolemmal membrane-associated protein isoform X2"/>
    <property type="match status" value="1"/>
</dbReference>
<sequence>MPSALAVFTCRPASHPFQERHVYLDESVKIGRSVARCRPSPNNATFDCKVLSRNHALLWFENDKFYLQDTKSSNGTFVNNQRLSKGSEESAPYEILSGDVIQFGVDVMENSRRVTHSCIISAVKLFLPDGAETRRRTEVPVSAMTLEKVSASQANAYSQELYQISQCLKEALHREQMLEQKLATLQRILASTQEASESSWQALMDEDRLLSRLEVLESQLQAHAKSQTEESLRKELTSLLEDKLSYETTAKESLRRVLQEKLEVVRKLSDVERALSNTEDECSHLKEMFEKSQEEVLDIARCHTDAQESVKELTEKLRVSEERQEEVVARGGEERRELQAQLEELEQKESALQARVEALTADNDFTRQQLASVKARLEQIQEKSSLKEESASLDDRVDDLSSKINGSIDEEHVAPPGVDSCTELVQQIVQHRMILGISNDSNPSMEAEMNDLQAKLRALVEAAQRKLVPSTQDGVCSEPGPLGAEPHSNDQSGAVETLREELSHTRQQLCQANAEIQSLKGRLEERETAACEDAVSSCSSSSREDTDPRDRLAPIAGEPGTAHGEMERLQEELSRARDAAQSGKEQMRQTLATVEKDQLESKAKMEGYLKQIQRLQELLVQAQEELSGLHTQQKSEREEAQSRLARAHNDNADLQRRVEAAQAGQHDQTAALQMDLRRAREELERLQAEVVRHRNETAALRQQVEARTLALQQQHQQEMAQLRADLAGAQEEHRAASLESGRQLRASLAEREEALRSVEVQLAAQQQRVQSELEVELGQAKDRTQALLDQVEEVREEAECWQRKFAAAQQQKEELSSQISHFQSSLDESRKRAQQQQTSWARIVPVMCLVVAVTLTMLYRPE</sequence>
<dbReference type="Pfam" id="PF00498">
    <property type="entry name" value="FHA"/>
    <property type="match status" value="1"/>
</dbReference>
<evidence type="ECO:0000256" key="14">
    <source>
        <dbReference type="ARBA" id="ARBA00057671"/>
    </source>
</evidence>
<dbReference type="SMART" id="SM00240">
    <property type="entry name" value="FHA"/>
    <property type="match status" value="1"/>
</dbReference>
<comment type="function">
    <text evidence="14">Associates with the striatin-interacting phosphatase and kinase (STRIPAK) core complex, forming the extended (SIKE1:SLMAP)STRIPAK complex. The (SIKE1:SLMAP)STRIPAK complex dephosphorylates STK3 leading to the inhibition of Hippo signaling and the control of cell growth. May play a role during myoblast fusion.</text>
</comment>
<comment type="subcellular location">
    <subcellularLocation>
        <location evidence="15">Cell membrane</location>
        <location evidence="15">Sarcolemma</location>
        <topology evidence="15">Single-pass type IV membrane protein</topology>
    </subcellularLocation>
    <subcellularLocation>
        <location evidence="1">Cytoplasm</location>
        <location evidence="1">Cytoskeleton</location>
        <location evidence="1">Microtubule organizing center</location>
        <location evidence="1">Centrosome</location>
    </subcellularLocation>
    <subcellularLocation>
        <location evidence="2">Endoplasmic reticulum membrane</location>
        <topology evidence="2">Single-pass membrane protein</topology>
    </subcellularLocation>
    <subcellularLocation>
        <location evidence="13">Mitochondrion membrane</location>
        <topology evidence="13">Single-pass type IV membrane protein</topology>
    </subcellularLocation>
</comment>
<evidence type="ECO:0000256" key="1">
    <source>
        <dbReference type="ARBA" id="ARBA00004300"/>
    </source>
</evidence>
<evidence type="ECO:0000259" key="21">
    <source>
        <dbReference type="PROSITE" id="PS50006"/>
    </source>
</evidence>
<keyword evidence="6" id="KW-0812">Transmembrane</keyword>
<evidence type="ECO:0000256" key="13">
    <source>
        <dbReference type="ARBA" id="ARBA00046294"/>
    </source>
</evidence>
<evidence type="ECO:0000256" key="4">
    <source>
        <dbReference type="ARBA" id="ARBA00022490"/>
    </source>
</evidence>
<organism evidence="22 24">
    <name type="scientific">Petromyzon marinus</name>
    <name type="common">Sea lamprey</name>
    <dbReference type="NCBI Taxonomy" id="7757"/>
    <lineage>
        <taxon>Eukaryota</taxon>
        <taxon>Metazoa</taxon>
        <taxon>Chordata</taxon>
        <taxon>Craniata</taxon>
        <taxon>Vertebrata</taxon>
        <taxon>Cyclostomata</taxon>
        <taxon>Hyperoartia</taxon>
        <taxon>Petromyzontiformes</taxon>
        <taxon>Petromyzontidae</taxon>
        <taxon>Petromyzon</taxon>
    </lineage>
</organism>
<evidence type="ECO:0000256" key="10">
    <source>
        <dbReference type="ARBA" id="ARBA00023128"/>
    </source>
</evidence>
<dbReference type="GO" id="GO:0042383">
    <property type="term" value="C:sarcolemma"/>
    <property type="evidence" value="ECO:0007669"/>
    <property type="project" value="UniProtKB-SubCell"/>
</dbReference>
<evidence type="ECO:0000256" key="11">
    <source>
        <dbReference type="ARBA" id="ARBA00023136"/>
    </source>
</evidence>
<evidence type="ECO:0000256" key="7">
    <source>
        <dbReference type="ARBA" id="ARBA00022824"/>
    </source>
</evidence>
<evidence type="ECO:0000256" key="2">
    <source>
        <dbReference type="ARBA" id="ARBA00004389"/>
    </source>
</evidence>
<evidence type="ECO:0000256" key="15">
    <source>
        <dbReference type="ARBA" id="ARBA00060409"/>
    </source>
</evidence>
<dbReference type="PROSITE" id="PS50006">
    <property type="entry name" value="FHA_DOMAIN"/>
    <property type="match status" value="1"/>
</dbReference>